<keyword evidence="9 13" id="KW-1133">Transmembrane helix</keyword>
<dbReference type="EMBL" id="FOOU01000002">
    <property type="protein sequence ID" value="SFF94795.1"/>
    <property type="molecule type" value="Genomic_DNA"/>
</dbReference>
<keyword evidence="10 13" id="KW-0472">Membrane</keyword>
<evidence type="ECO:0000256" key="1">
    <source>
        <dbReference type="ARBA" id="ARBA00004651"/>
    </source>
</evidence>
<reference evidence="15" key="1">
    <citation type="submission" date="2016-10" db="EMBL/GenBank/DDBJ databases">
        <authorList>
            <person name="Varghese N."/>
            <person name="Submissions S."/>
        </authorList>
    </citation>
    <scope>NUCLEOTIDE SEQUENCE [LARGE SCALE GENOMIC DNA]</scope>
    <source>
        <strain evidence="15">CGMCC 1.10971</strain>
    </source>
</reference>
<evidence type="ECO:0000313" key="14">
    <source>
        <dbReference type="EMBL" id="SFF94795.1"/>
    </source>
</evidence>
<dbReference type="GO" id="GO:0016746">
    <property type="term" value="F:acyltransferase activity"/>
    <property type="evidence" value="ECO:0007669"/>
    <property type="project" value="UniProtKB-KW"/>
</dbReference>
<evidence type="ECO:0000256" key="4">
    <source>
        <dbReference type="ARBA" id="ARBA00016084"/>
    </source>
</evidence>
<feature type="transmembrane region" description="Helical" evidence="13">
    <location>
        <begin position="141"/>
        <end position="162"/>
    </location>
</feature>
<keyword evidence="7 13" id="KW-0812">Transmembrane</keyword>
<comment type="subcellular location">
    <subcellularLocation>
        <location evidence="1">Cell membrane</location>
        <topology evidence="1">Multi-pass membrane protein</topology>
    </subcellularLocation>
</comment>
<dbReference type="STRING" id="1045558.SAMN05216175_10283"/>
<sequence>MLPQFQSSSAFRINSHHLAIGIGIFAIGLFKKTVIADGIAVYANPDFNGADAGSSPDFLVAWSAALAYTFQIYFDFSGYSDMALGLARMFGIVLPLNFYSPYKACSISEFWRRWHMTLSRFLRDYIYIPLGGNQKGSRNRYLFLMTTMLLGGLWHGAGWNFFIWGALHGSYLAINHIWRQYSLQFTYLKLNKMVSWLLIMLVVVIAWVFFRANTFDGAMNIIQGMAGMNEWCGITYCNLGSLRRNGRNFKIVGCYWFPRWCYPIG</sequence>
<dbReference type="Pfam" id="PF03062">
    <property type="entry name" value="MBOAT"/>
    <property type="match status" value="1"/>
</dbReference>
<evidence type="ECO:0000256" key="3">
    <source>
        <dbReference type="ARBA" id="ARBA00010323"/>
    </source>
</evidence>
<evidence type="ECO:0000256" key="13">
    <source>
        <dbReference type="SAM" id="Phobius"/>
    </source>
</evidence>
<dbReference type="UniPathway" id="UPA00286"/>
<gene>
    <name evidence="14" type="ORF">SAMN05216175_10283</name>
</gene>
<evidence type="ECO:0000256" key="8">
    <source>
        <dbReference type="ARBA" id="ARBA00022841"/>
    </source>
</evidence>
<dbReference type="PIRSF" id="PIRSF500217">
    <property type="entry name" value="AlgI"/>
    <property type="match status" value="1"/>
</dbReference>
<proteinExistence type="inferred from homology"/>
<dbReference type="PANTHER" id="PTHR13285:SF23">
    <property type="entry name" value="TEICHOIC ACID D-ALANYLTRANSFERASE"/>
    <property type="match status" value="1"/>
</dbReference>
<evidence type="ECO:0000256" key="6">
    <source>
        <dbReference type="ARBA" id="ARBA00022679"/>
    </source>
</evidence>
<comment type="pathway">
    <text evidence="2">Glycan biosynthesis; alginate biosynthesis.</text>
</comment>
<evidence type="ECO:0000256" key="7">
    <source>
        <dbReference type="ARBA" id="ARBA00022692"/>
    </source>
</evidence>
<evidence type="ECO:0000256" key="2">
    <source>
        <dbReference type="ARBA" id="ARBA00005182"/>
    </source>
</evidence>
<evidence type="ECO:0000256" key="11">
    <source>
        <dbReference type="ARBA" id="ARBA00023315"/>
    </source>
</evidence>
<keyword evidence="8" id="KW-0016">Alginate biosynthesis</keyword>
<keyword evidence="6 14" id="KW-0808">Transferase</keyword>
<dbReference type="InterPro" id="IPR051085">
    <property type="entry name" value="MB_O-acyltransferase"/>
</dbReference>
<dbReference type="GO" id="GO:0005886">
    <property type="term" value="C:plasma membrane"/>
    <property type="evidence" value="ECO:0007669"/>
    <property type="project" value="UniProtKB-SubCell"/>
</dbReference>
<dbReference type="InterPro" id="IPR028362">
    <property type="entry name" value="AlgI"/>
</dbReference>
<feature type="transmembrane region" description="Helical" evidence="13">
    <location>
        <begin position="193"/>
        <end position="210"/>
    </location>
</feature>
<evidence type="ECO:0000256" key="9">
    <source>
        <dbReference type="ARBA" id="ARBA00022989"/>
    </source>
</evidence>
<keyword evidence="11 14" id="KW-0012">Acyltransferase</keyword>
<dbReference type="PIRSF" id="PIRSF016636">
    <property type="entry name" value="AlgI_DltB"/>
    <property type="match status" value="1"/>
</dbReference>
<evidence type="ECO:0000256" key="5">
    <source>
        <dbReference type="ARBA" id="ARBA00022475"/>
    </source>
</evidence>
<dbReference type="AlphaFoldDB" id="A0A1I2MT86"/>
<dbReference type="InterPro" id="IPR024194">
    <property type="entry name" value="Ac/AlaTfrase_AlgI/DltB"/>
</dbReference>
<dbReference type="Proteomes" id="UP000198623">
    <property type="component" value="Unassembled WGS sequence"/>
</dbReference>
<evidence type="ECO:0000256" key="12">
    <source>
        <dbReference type="ARBA" id="ARBA00031030"/>
    </source>
</evidence>
<dbReference type="InterPro" id="IPR004299">
    <property type="entry name" value="MBOAT_fam"/>
</dbReference>
<keyword evidence="15" id="KW-1185">Reference proteome</keyword>
<organism evidence="14 15">
    <name type="scientific">Neptunomonas qingdaonensis</name>
    <dbReference type="NCBI Taxonomy" id="1045558"/>
    <lineage>
        <taxon>Bacteria</taxon>
        <taxon>Pseudomonadati</taxon>
        <taxon>Pseudomonadota</taxon>
        <taxon>Gammaproteobacteria</taxon>
        <taxon>Oceanospirillales</taxon>
        <taxon>Oceanospirillaceae</taxon>
        <taxon>Neptunomonas</taxon>
    </lineage>
</organism>
<dbReference type="PANTHER" id="PTHR13285">
    <property type="entry name" value="ACYLTRANSFERASE"/>
    <property type="match status" value="1"/>
</dbReference>
<dbReference type="GO" id="GO:0042121">
    <property type="term" value="P:alginic acid biosynthetic process"/>
    <property type="evidence" value="ECO:0007669"/>
    <property type="project" value="UniProtKB-UniPathway"/>
</dbReference>
<keyword evidence="5" id="KW-1003">Cell membrane</keyword>
<accession>A0A1I2MT86</accession>
<comment type="similarity">
    <text evidence="3">Belongs to the membrane-bound acyltransferase family.</text>
</comment>
<protein>
    <recommendedName>
        <fullName evidence="4">Probable alginate O-acetylase AlgI</fullName>
    </recommendedName>
    <alternativeName>
        <fullName evidence="12">Alginate biosynthesis protein AlgI</fullName>
    </alternativeName>
</protein>
<name>A0A1I2MT86_9GAMM</name>
<evidence type="ECO:0000256" key="10">
    <source>
        <dbReference type="ARBA" id="ARBA00023136"/>
    </source>
</evidence>
<evidence type="ECO:0000313" key="15">
    <source>
        <dbReference type="Proteomes" id="UP000198623"/>
    </source>
</evidence>